<dbReference type="EMBL" id="KP719134">
    <property type="protein sequence ID" value="AKA61057.1"/>
    <property type="molecule type" value="Genomic_DNA"/>
</dbReference>
<keyword evidence="2" id="KW-1185">Reference proteome</keyword>
<name>A0A0E3GML3_9CAUD</name>
<dbReference type="Proteomes" id="UP000033025">
    <property type="component" value="Segment"/>
</dbReference>
<accession>A0A0E3GML3</accession>
<proteinExistence type="predicted"/>
<organism evidence="1 2">
    <name type="scientific">Enterobacteria phage JenK1</name>
    <dbReference type="NCBI Taxonomy" id="1610836"/>
    <lineage>
        <taxon>Viruses</taxon>
        <taxon>Duplodnaviria</taxon>
        <taxon>Heunggongvirae</taxon>
        <taxon>Uroviricota</taxon>
        <taxon>Caudoviricetes</taxon>
        <taxon>Queuovirinae</taxon>
        <taxon>Nonagvirus</taxon>
        <taxon>Nonagvirus JenK1</taxon>
    </lineage>
</organism>
<sequence>MAILTWPEALRPSTMDWDLVSNSVKFTSPFNGASQVVGYPGSRWKASLKFNNLDDWESRKLEVLIAKLDGMVGMIKLHDFGRWGRPPVGTPVVKGANNTGTQIQSRGWLAKRLVLQEGDYITVNNELKLVTEDVWSDASGLATVYFAPMLRNVPPDGAKIETENPFGLFRLSDNTNGVSRQPAFNNSFTLEFEETF</sequence>
<evidence type="ECO:0000313" key="1">
    <source>
        <dbReference type="EMBL" id="AKA61057.1"/>
    </source>
</evidence>
<evidence type="ECO:0000313" key="2">
    <source>
        <dbReference type="Proteomes" id="UP000033025"/>
    </source>
</evidence>
<protein>
    <submittedName>
        <fullName evidence="1">Uncharacterized protein</fullName>
    </submittedName>
</protein>
<dbReference type="RefSeq" id="YP_009219297.1">
    <property type="nucleotide sequence ID" value="NC_029021.1"/>
</dbReference>
<dbReference type="KEGG" id="vg:26645472"/>
<dbReference type="OrthoDB" id="10678at10239"/>
<dbReference type="GeneID" id="26645472"/>
<reference evidence="1 2" key="1">
    <citation type="journal article" date="2015" name="Genome Announc.">
        <title>Complete Genome Sequences of Four Novel Escherichia coli Bacteriophages Belonging to New Phage Groups.</title>
        <authorList>
            <person name="Carstens A.B."/>
            <person name="Kot W."/>
            <person name="Hansen L.H."/>
        </authorList>
    </citation>
    <scope>NUCLEOTIDE SEQUENCE [LARGE SCALE GENOMIC DNA]</scope>
</reference>
<reference evidence="2" key="2">
    <citation type="submission" date="2015-01" db="EMBL/GenBank/DDBJ databases">
        <title>Complete sequence of three novel 9g-like phages.</title>
        <authorList>
            <person name="Carstens A.B."/>
            <person name="Hansen L.H."/>
            <person name="Kot W."/>
        </authorList>
    </citation>
    <scope>NUCLEOTIDE SEQUENCE [LARGE SCALE GENOMIC DNA]</scope>
</reference>